<proteinExistence type="predicted"/>
<dbReference type="EMBL" id="CAEY01000239">
    <property type="status" value="NOT_ANNOTATED_CDS"/>
    <property type="molecule type" value="Genomic_DNA"/>
</dbReference>
<reference evidence="2" key="1">
    <citation type="submission" date="2011-08" db="EMBL/GenBank/DDBJ databases">
        <authorList>
            <person name="Rombauts S."/>
        </authorList>
    </citation>
    <scope>NUCLEOTIDE SEQUENCE</scope>
    <source>
        <strain evidence="2">London</strain>
    </source>
</reference>
<organism evidence="1 2">
    <name type="scientific">Tetranychus urticae</name>
    <name type="common">Two-spotted spider mite</name>
    <dbReference type="NCBI Taxonomy" id="32264"/>
    <lineage>
        <taxon>Eukaryota</taxon>
        <taxon>Metazoa</taxon>
        <taxon>Ecdysozoa</taxon>
        <taxon>Arthropoda</taxon>
        <taxon>Chelicerata</taxon>
        <taxon>Arachnida</taxon>
        <taxon>Acari</taxon>
        <taxon>Acariformes</taxon>
        <taxon>Trombidiformes</taxon>
        <taxon>Prostigmata</taxon>
        <taxon>Eleutherengona</taxon>
        <taxon>Raphignathae</taxon>
        <taxon>Tetranychoidea</taxon>
        <taxon>Tetranychidae</taxon>
        <taxon>Tetranychus</taxon>
    </lineage>
</organism>
<evidence type="ECO:0000313" key="1">
    <source>
        <dbReference type="EnsemblMetazoa" id="tetur15g00520.1"/>
    </source>
</evidence>
<dbReference type="EnsemblMetazoa" id="tetur15g00520.1">
    <property type="protein sequence ID" value="tetur15g00520.1"/>
    <property type="gene ID" value="tetur15g00520"/>
</dbReference>
<evidence type="ECO:0000313" key="2">
    <source>
        <dbReference type="Proteomes" id="UP000015104"/>
    </source>
</evidence>
<sequence>MKISDNRQQQKSCWQIQSYN</sequence>
<dbReference type="AlphaFoldDB" id="T1KM64"/>
<accession>T1KM64</accession>
<dbReference type="Proteomes" id="UP000015104">
    <property type="component" value="Unassembled WGS sequence"/>
</dbReference>
<keyword evidence="2" id="KW-1185">Reference proteome</keyword>
<protein>
    <submittedName>
        <fullName evidence="1">Uncharacterized protein</fullName>
    </submittedName>
</protein>
<reference evidence="1" key="2">
    <citation type="submission" date="2015-06" db="UniProtKB">
        <authorList>
            <consortium name="EnsemblMetazoa"/>
        </authorList>
    </citation>
    <scope>IDENTIFICATION</scope>
</reference>
<dbReference type="HOGENOM" id="CLU_3428674_0_0_1"/>
<name>T1KM64_TETUR</name>